<evidence type="ECO:0000259" key="6">
    <source>
        <dbReference type="Pfam" id="PF01243"/>
    </source>
</evidence>
<comment type="subunit">
    <text evidence="5">Homodimer.</text>
</comment>
<name>A0ABX8SJV7_9ACTN</name>
<evidence type="ECO:0000256" key="1">
    <source>
        <dbReference type="ARBA" id="ARBA00007301"/>
    </source>
</evidence>
<dbReference type="Pfam" id="PF10590">
    <property type="entry name" value="PNP_phzG_C"/>
    <property type="match status" value="1"/>
</dbReference>
<dbReference type="InterPro" id="IPR019740">
    <property type="entry name" value="Pyridox_Oxase_CS"/>
</dbReference>
<comment type="pathway">
    <text evidence="5">Cofactor metabolism; pyridoxal 5'-phosphate salvage; pyridoxal 5'-phosphate from pyridoxine 5'-phosphate: step 1/1.</text>
</comment>
<comment type="caution">
    <text evidence="5">Lacks conserved residue(s) required for the propagation of feature annotation.</text>
</comment>
<protein>
    <recommendedName>
        <fullName evidence="5">Pyridoxine/pyridoxamine 5'-phosphate oxidase</fullName>
        <ecNumber evidence="5">1.4.3.5</ecNumber>
    </recommendedName>
    <alternativeName>
        <fullName evidence="5">PNP/PMP oxidase</fullName>
        <shortName evidence="5">PNPOx</shortName>
    </alternativeName>
    <alternativeName>
        <fullName evidence="5">Pyridoxal 5'-phosphate synthase</fullName>
    </alternativeName>
</protein>
<keyword evidence="9" id="KW-1185">Reference proteome</keyword>
<dbReference type="HAMAP" id="MF_01629">
    <property type="entry name" value="PdxH"/>
    <property type="match status" value="1"/>
</dbReference>
<feature type="binding site" evidence="5">
    <location>
        <begin position="89"/>
        <end position="90"/>
    </location>
    <ligand>
        <name>FMN</name>
        <dbReference type="ChEBI" id="CHEBI:58210"/>
    </ligand>
</feature>
<feature type="binding site" evidence="5">
    <location>
        <position position="118"/>
    </location>
    <ligand>
        <name>FMN</name>
        <dbReference type="ChEBI" id="CHEBI:58210"/>
    </ligand>
</feature>
<dbReference type="InterPro" id="IPR000659">
    <property type="entry name" value="Pyridox_Oxase"/>
</dbReference>
<feature type="binding site" evidence="5">
    <location>
        <position position="96"/>
    </location>
    <ligand>
        <name>FMN</name>
        <dbReference type="ChEBI" id="CHEBI:58210"/>
    </ligand>
</feature>
<dbReference type="PANTHER" id="PTHR10851">
    <property type="entry name" value="PYRIDOXINE-5-PHOSPHATE OXIDASE"/>
    <property type="match status" value="1"/>
</dbReference>
<feature type="binding site" evidence="5">
    <location>
        <begin position="153"/>
        <end position="154"/>
    </location>
    <ligand>
        <name>FMN</name>
        <dbReference type="ChEBI" id="CHEBI:58210"/>
    </ligand>
</feature>
<dbReference type="RefSeq" id="WP_083530194.1">
    <property type="nucleotide sequence ID" value="NZ_CBCRUZ010000027.1"/>
</dbReference>
<keyword evidence="2 5" id="KW-0285">Flavoprotein</keyword>
<feature type="binding site" evidence="5">
    <location>
        <begin position="74"/>
        <end position="79"/>
    </location>
    <ligand>
        <name>FMN</name>
        <dbReference type="ChEBI" id="CHEBI:58210"/>
    </ligand>
</feature>
<dbReference type="InterPro" id="IPR011576">
    <property type="entry name" value="Pyridox_Oxase_N"/>
</dbReference>
<dbReference type="NCBIfam" id="NF004231">
    <property type="entry name" value="PRK05679.1"/>
    <property type="match status" value="1"/>
</dbReference>
<comment type="similarity">
    <text evidence="1 5">Belongs to the pyridoxamine 5'-phosphate oxidase family.</text>
</comment>
<evidence type="ECO:0000313" key="9">
    <source>
        <dbReference type="Proteomes" id="UP000887023"/>
    </source>
</evidence>
<dbReference type="Pfam" id="PF01243">
    <property type="entry name" value="PNPOx_N"/>
    <property type="match status" value="1"/>
</dbReference>
<sequence length="226" mass="24578">MRAEYGGADKLTQYGGADKLNQYGGADELTEDSPAAGWVPLLQSWLADARAAAVAEPNAMVLGTVDAAGHPATRTVLCKGLEPDGIVFFTNYGSDKARHLSGNPYASATFAWPAIGRQVTLRGPTERVRPAEIADYWRIRPRGAQLGAWASAQSRPIGSRAELDRLLDAAAARFGDTEPIPIPEEWGGFRLRPDTVEFWQGQVNRLHNRIRLTRGSAGWSAQRLQP</sequence>
<dbReference type="PROSITE" id="PS01064">
    <property type="entry name" value="PYRIDOX_OXIDASE"/>
    <property type="match status" value="1"/>
</dbReference>
<feature type="binding site" evidence="5">
    <location>
        <position position="209"/>
    </location>
    <ligand>
        <name>FMN</name>
        <dbReference type="ChEBI" id="CHEBI:58210"/>
    </ligand>
</feature>
<comment type="function">
    <text evidence="5">Catalyzes the oxidation of either pyridoxine 5'-phosphate (PNP) or pyridoxamine 5'-phosphate (PMP) into pyridoxal 5'-phosphate (PLP).</text>
</comment>
<keyword evidence="3 5" id="KW-0288">FMN</keyword>
<dbReference type="NCBIfam" id="TIGR00558">
    <property type="entry name" value="pdxH"/>
    <property type="match status" value="1"/>
</dbReference>
<evidence type="ECO:0000313" key="8">
    <source>
        <dbReference type="EMBL" id="QXQ15991.1"/>
    </source>
</evidence>
<evidence type="ECO:0000259" key="7">
    <source>
        <dbReference type="Pfam" id="PF10590"/>
    </source>
</evidence>
<feature type="binding site" evidence="5">
    <location>
        <begin position="205"/>
        <end position="207"/>
    </location>
    <ligand>
        <name>substrate</name>
    </ligand>
</feature>
<comment type="catalytic activity">
    <reaction evidence="5">
        <text>pyridoxine 5'-phosphate + O2 = pyridoxal 5'-phosphate + H2O2</text>
        <dbReference type="Rhea" id="RHEA:15149"/>
        <dbReference type="ChEBI" id="CHEBI:15379"/>
        <dbReference type="ChEBI" id="CHEBI:16240"/>
        <dbReference type="ChEBI" id="CHEBI:58589"/>
        <dbReference type="ChEBI" id="CHEBI:597326"/>
        <dbReference type="EC" id="1.4.3.5"/>
    </reaction>
</comment>
<dbReference type="Gene3D" id="2.30.110.10">
    <property type="entry name" value="Electron Transport, Fmn-binding Protein, Chain A"/>
    <property type="match status" value="1"/>
</dbReference>
<dbReference type="GO" id="GO:0004733">
    <property type="term" value="F:pyridoxamine phosphate oxidase activity"/>
    <property type="evidence" value="ECO:0007669"/>
    <property type="project" value="UniProtKB-EC"/>
</dbReference>
<evidence type="ECO:0000256" key="5">
    <source>
        <dbReference type="HAMAP-Rule" id="MF_01629"/>
    </source>
</evidence>
<evidence type="ECO:0000256" key="4">
    <source>
        <dbReference type="ARBA" id="ARBA00023002"/>
    </source>
</evidence>
<feature type="domain" description="Pyridoxine 5'-phosphate oxidase dimerisation C-terminal" evidence="7">
    <location>
        <begin position="186"/>
        <end position="226"/>
    </location>
</feature>
<accession>A0ABX8SJV7</accession>
<evidence type="ECO:0000256" key="2">
    <source>
        <dbReference type="ARBA" id="ARBA00022630"/>
    </source>
</evidence>
<dbReference type="InterPro" id="IPR012349">
    <property type="entry name" value="Split_barrel_FMN-bd"/>
</dbReference>
<feature type="binding site" evidence="5">
    <location>
        <position position="140"/>
    </location>
    <ligand>
        <name>substrate</name>
    </ligand>
</feature>
<feature type="binding site" evidence="5">
    <location>
        <position position="79"/>
    </location>
    <ligand>
        <name>substrate</name>
    </ligand>
</feature>
<feature type="domain" description="Pyridoxamine 5'-phosphate oxidase N-terminal" evidence="6">
    <location>
        <begin position="48"/>
        <end position="163"/>
    </location>
</feature>
<reference evidence="8" key="1">
    <citation type="submission" date="2021-07" db="EMBL/GenBank/DDBJ databases">
        <title>Candidatus Kaistella beijingensis sp. nov. isolated from a municipal wastewater treatment plant is involved in sludge foaming.</title>
        <authorList>
            <person name="Song Y."/>
            <person name="Liu S.-J."/>
        </authorList>
    </citation>
    <scope>NUCLEOTIDE SEQUENCE</scope>
    <source>
        <strain evidence="8">DSM 43998</strain>
    </source>
</reference>
<dbReference type="PANTHER" id="PTHR10851:SF0">
    <property type="entry name" value="PYRIDOXINE-5'-PHOSPHATE OXIDASE"/>
    <property type="match status" value="1"/>
</dbReference>
<comment type="catalytic activity">
    <reaction evidence="5">
        <text>pyridoxamine 5'-phosphate + O2 + H2O = pyridoxal 5'-phosphate + H2O2 + NH4(+)</text>
        <dbReference type="Rhea" id="RHEA:15817"/>
        <dbReference type="ChEBI" id="CHEBI:15377"/>
        <dbReference type="ChEBI" id="CHEBI:15379"/>
        <dbReference type="ChEBI" id="CHEBI:16240"/>
        <dbReference type="ChEBI" id="CHEBI:28938"/>
        <dbReference type="ChEBI" id="CHEBI:58451"/>
        <dbReference type="ChEBI" id="CHEBI:597326"/>
        <dbReference type="EC" id="1.4.3.5"/>
    </reaction>
</comment>
<comment type="pathway">
    <text evidence="5">Cofactor metabolism; pyridoxal 5'-phosphate salvage; pyridoxal 5'-phosphate from pyridoxamine 5'-phosphate: step 1/1.</text>
</comment>
<organism evidence="8 9">
    <name type="scientific">Skermania pinensis</name>
    <dbReference type="NCBI Taxonomy" id="39122"/>
    <lineage>
        <taxon>Bacteria</taxon>
        <taxon>Bacillati</taxon>
        <taxon>Actinomycetota</taxon>
        <taxon>Actinomycetes</taxon>
        <taxon>Mycobacteriales</taxon>
        <taxon>Gordoniaceae</taxon>
        <taxon>Skermania</taxon>
    </lineage>
</organism>
<feature type="binding site" evidence="5">
    <location>
        <position position="199"/>
    </location>
    <ligand>
        <name>FMN</name>
        <dbReference type="ChEBI" id="CHEBI:58210"/>
    </ligand>
</feature>
<feature type="binding site" evidence="5">
    <location>
        <position position="136"/>
    </location>
    <ligand>
        <name>substrate</name>
    </ligand>
</feature>
<proteinExistence type="inferred from homology"/>
<gene>
    <name evidence="5 8" type="primary">pdxH</name>
    <name evidence="8" type="ORF">KV203_16245</name>
</gene>
<dbReference type="EC" id="1.4.3.5" evidence="5"/>
<dbReference type="InterPro" id="IPR019576">
    <property type="entry name" value="Pyridoxamine_oxidase_dimer_C"/>
</dbReference>
<dbReference type="Proteomes" id="UP000887023">
    <property type="component" value="Chromosome"/>
</dbReference>
<dbReference type="SUPFAM" id="SSF50475">
    <property type="entry name" value="FMN-binding split barrel"/>
    <property type="match status" value="1"/>
</dbReference>
<keyword evidence="5" id="KW-0664">Pyridoxine biosynthesis</keyword>
<keyword evidence="4 5" id="KW-0560">Oxidoreductase</keyword>
<dbReference type="EMBL" id="CP079105">
    <property type="protein sequence ID" value="QXQ15991.1"/>
    <property type="molecule type" value="Genomic_DNA"/>
</dbReference>
<dbReference type="PIRSF" id="PIRSF000190">
    <property type="entry name" value="Pyd_amn-ph_oxd"/>
    <property type="match status" value="1"/>
</dbReference>
<evidence type="ECO:0000256" key="3">
    <source>
        <dbReference type="ARBA" id="ARBA00022643"/>
    </source>
</evidence>
<comment type="cofactor">
    <cofactor evidence="5">
        <name>FMN</name>
        <dbReference type="ChEBI" id="CHEBI:58210"/>
    </cofactor>
    <text evidence="5">Binds 1 FMN per subunit.</text>
</comment>